<proteinExistence type="predicted"/>
<dbReference type="EMBL" id="JANCLU010000019">
    <property type="protein sequence ID" value="MCP8940296.1"/>
    <property type="molecule type" value="Genomic_DNA"/>
</dbReference>
<evidence type="ECO:0000256" key="1">
    <source>
        <dbReference type="SAM" id="MobiDB-lite"/>
    </source>
</evidence>
<evidence type="ECO:0000313" key="3">
    <source>
        <dbReference type="Proteomes" id="UP001205890"/>
    </source>
</evidence>
<gene>
    <name evidence="2" type="ORF">NK718_17355</name>
</gene>
<feature type="region of interest" description="Disordered" evidence="1">
    <location>
        <begin position="28"/>
        <end position="79"/>
    </location>
</feature>
<accession>A0ABT1LH63</accession>
<comment type="caution">
    <text evidence="2">The sequence shown here is derived from an EMBL/GenBank/DDBJ whole genome shotgun (WGS) entry which is preliminary data.</text>
</comment>
<protein>
    <submittedName>
        <fullName evidence="2">Uncharacterized protein</fullName>
    </submittedName>
</protein>
<sequence>MGSLFAGAALCVGSAAVAHYLTSTRPAVSAELPTASPSRYPASPAFPREPELTTSSIGRVERPLSLTPPAVPAMPQARR</sequence>
<name>A0ABT1LH63_9HYPH</name>
<evidence type="ECO:0000313" key="2">
    <source>
        <dbReference type="EMBL" id="MCP8940296.1"/>
    </source>
</evidence>
<dbReference type="Proteomes" id="UP001205890">
    <property type="component" value="Unassembled WGS sequence"/>
</dbReference>
<organism evidence="2 3">
    <name type="scientific">Alsobacter ponti</name>
    <dbReference type="NCBI Taxonomy" id="2962936"/>
    <lineage>
        <taxon>Bacteria</taxon>
        <taxon>Pseudomonadati</taxon>
        <taxon>Pseudomonadota</taxon>
        <taxon>Alphaproteobacteria</taxon>
        <taxon>Hyphomicrobiales</taxon>
        <taxon>Alsobacteraceae</taxon>
        <taxon>Alsobacter</taxon>
    </lineage>
</organism>
<reference evidence="2 3" key="1">
    <citation type="submission" date="2022-07" db="EMBL/GenBank/DDBJ databases">
        <authorList>
            <person name="Li W.-J."/>
            <person name="Deng Q.-Q."/>
        </authorList>
    </citation>
    <scope>NUCLEOTIDE SEQUENCE [LARGE SCALE GENOMIC DNA]</scope>
    <source>
        <strain evidence="2 3">SYSU M60028</strain>
    </source>
</reference>
<dbReference type="RefSeq" id="WP_254744839.1">
    <property type="nucleotide sequence ID" value="NZ_JANCLU010000019.1"/>
</dbReference>
<keyword evidence="3" id="KW-1185">Reference proteome</keyword>